<dbReference type="InterPro" id="IPR052343">
    <property type="entry name" value="Retrotransposon-Effector_Assoc"/>
</dbReference>
<dbReference type="InterPro" id="IPR000477">
    <property type="entry name" value="RT_dom"/>
</dbReference>
<comment type="caution">
    <text evidence="2">The sequence shown here is derived from an EMBL/GenBank/DDBJ whole genome shotgun (WGS) entry which is preliminary data.</text>
</comment>
<dbReference type="InterPro" id="IPR043502">
    <property type="entry name" value="DNA/RNA_pol_sf"/>
</dbReference>
<dbReference type="SUPFAM" id="SSF56672">
    <property type="entry name" value="DNA/RNA polymerases"/>
    <property type="match status" value="1"/>
</dbReference>
<gene>
    <name evidence="2" type="ORF">CFP56_033631</name>
</gene>
<proteinExistence type="predicted"/>
<accession>A0AAW0JE68</accession>
<dbReference type="Proteomes" id="UP000237347">
    <property type="component" value="Unassembled WGS sequence"/>
</dbReference>
<dbReference type="InterPro" id="IPR036691">
    <property type="entry name" value="Endo/exonu/phosph_ase_sf"/>
</dbReference>
<organism evidence="2 3">
    <name type="scientific">Quercus suber</name>
    <name type="common">Cork oak</name>
    <dbReference type="NCBI Taxonomy" id="58331"/>
    <lineage>
        <taxon>Eukaryota</taxon>
        <taxon>Viridiplantae</taxon>
        <taxon>Streptophyta</taxon>
        <taxon>Embryophyta</taxon>
        <taxon>Tracheophyta</taxon>
        <taxon>Spermatophyta</taxon>
        <taxon>Magnoliopsida</taxon>
        <taxon>eudicotyledons</taxon>
        <taxon>Gunneridae</taxon>
        <taxon>Pentapetalae</taxon>
        <taxon>rosids</taxon>
        <taxon>fabids</taxon>
        <taxon>Fagales</taxon>
        <taxon>Fagaceae</taxon>
        <taxon>Quercus</taxon>
    </lineage>
</organism>
<dbReference type="AlphaFoldDB" id="A0AAW0JE68"/>
<evidence type="ECO:0000313" key="2">
    <source>
        <dbReference type="EMBL" id="KAK7825212.1"/>
    </source>
</evidence>
<dbReference type="PANTHER" id="PTHR46890:SF48">
    <property type="entry name" value="RNA-DIRECTED DNA POLYMERASE"/>
    <property type="match status" value="1"/>
</dbReference>
<dbReference type="PROSITE" id="PS50878">
    <property type="entry name" value="RT_POL"/>
    <property type="match status" value="1"/>
</dbReference>
<keyword evidence="3" id="KW-1185">Reference proteome</keyword>
<dbReference type="Pfam" id="PF00078">
    <property type="entry name" value="RVT_1"/>
    <property type="match status" value="1"/>
</dbReference>
<sequence length="601" mass="68448">MGLGFEGSNYTWSKHFENGVSIWERLDRCLVNNSWFMKFGGSRVFHLSCNSLDHVPILVSLSGVNTPTQKKKKIRFEQMWLLNSSCEEVVVSAWGSGSEIGVEGDILRKVEKCGKKLGQWEKNVFGNVRLELSRLKKELAKEERIAMVSGNNCRVRQIKKENEVLQDREATMWAQRSRILWANEGDKKSKYCHSCATKRFRNNSMEGIRDLGGVWRTSQEDIGEVMVNYYKSLFTSTDGRVSTSILDCVPTVIDEEMNESLCRDFEASEIATTLKEMALLKAPGPDSMPALFYQHFWGMVNHDVTSSILPWLNSGTIHNPLNHTFITLVPKINSLEYAHQFRPISLCNVLYKIYSKVLANRLKKLLPSIITEHQSAFTKGRLISDNILVAFETLHSLQNYKGGNYGYMALKLDMSKAYDRVEWYYLEGVMRKKGFRERWINLVMGCVKTVSYSVLVNGEPCGMIFPTRGIRQGDPLSPFQFLLCTEGLNGLIKKSELQGDIHGYSLCRRGPKLTHLLFADNSLIFCRATMEQCDNVLEILKQYEEASGQKMNRSKTSLFFSKTTPEVVKHGIKVALGVPEILHYEKYLRLPSLVGKGKKES</sequence>
<evidence type="ECO:0000313" key="3">
    <source>
        <dbReference type="Proteomes" id="UP000237347"/>
    </source>
</evidence>
<dbReference type="EMBL" id="PKMF04000581">
    <property type="protein sequence ID" value="KAK7825212.1"/>
    <property type="molecule type" value="Genomic_DNA"/>
</dbReference>
<evidence type="ECO:0000259" key="1">
    <source>
        <dbReference type="PROSITE" id="PS50878"/>
    </source>
</evidence>
<reference evidence="2 3" key="1">
    <citation type="journal article" date="2018" name="Sci. Data">
        <title>The draft genome sequence of cork oak.</title>
        <authorList>
            <person name="Ramos A.M."/>
            <person name="Usie A."/>
            <person name="Barbosa P."/>
            <person name="Barros P.M."/>
            <person name="Capote T."/>
            <person name="Chaves I."/>
            <person name="Simoes F."/>
            <person name="Abreu I."/>
            <person name="Carrasquinho I."/>
            <person name="Faro C."/>
            <person name="Guimaraes J.B."/>
            <person name="Mendonca D."/>
            <person name="Nobrega F."/>
            <person name="Rodrigues L."/>
            <person name="Saibo N.J.M."/>
            <person name="Varela M.C."/>
            <person name="Egas C."/>
            <person name="Matos J."/>
            <person name="Miguel C.M."/>
            <person name="Oliveira M.M."/>
            <person name="Ricardo C.P."/>
            <person name="Goncalves S."/>
        </authorList>
    </citation>
    <scope>NUCLEOTIDE SEQUENCE [LARGE SCALE GENOMIC DNA]</scope>
    <source>
        <strain evidence="3">cv. HL8</strain>
    </source>
</reference>
<protein>
    <submittedName>
        <fullName evidence="2">Mitochondrial protein</fullName>
    </submittedName>
</protein>
<dbReference type="PANTHER" id="PTHR46890">
    <property type="entry name" value="NON-LTR RETROLELEMENT REVERSE TRANSCRIPTASE-LIKE PROTEIN-RELATED"/>
    <property type="match status" value="1"/>
</dbReference>
<dbReference type="CDD" id="cd01650">
    <property type="entry name" value="RT_nLTR_like"/>
    <property type="match status" value="1"/>
</dbReference>
<feature type="domain" description="Reverse transcriptase" evidence="1">
    <location>
        <begin position="310"/>
        <end position="574"/>
    </location>
</feature>
<name>A0AAW0JE68_QUESU</name>
<dbReference type="SUPFAM" id="SSF56219">
    <property type="entry name" value="DNase I-like"/>
    <property type="match status" value="1"/>
</dbReference>